<comment type="caution">
    <text evidence="2">The sequence shown here is derived from an EMBL/GenBank/DDBJ whole genome shotgun (WGS) entry which is preliminary data.</text>
</comment>
<feature type="region of interest" description="Disordered" evidence="1">
    <location>
        <begin position="1"/>
        <end position="25"/>
    </location>
</feature>
<evidence type="ECO:0000313" key="3">
    <source>
        <dbReference type="Proteomes" id="UP000178404"/>
    </source>
</evidence>
<reference evidence="2 3" key="1">
    <citation type="journal article" date="2016" name="Nat. Commun.">
        <title>Thousands of microbial genomes shed light on interconnected biogeochemical processes in an aquifer system.</title>
        <authorList>
            <person name="Anantharaman K."/>
            <person name="Brown C.T."/>
            <person name="Hug L.A."/>
            <person name="Sharon I."/>
            <person name="Castelle C.J."/>
            <person name="Probst A.J."/>
            <person name="Thomas B.C."/>
            <person name="Singh A."/>
            <person name="Wilkins M.J."/>
            <person name="Karaoz U."/>
            <person name="Brodie E.L."/>
            <person name="Williams K.H."/>
            <person name="Hubbard S.S."/>
            <person name="Banfield J.F."/>
        </authorList>
    </citation>
    <scope>NUCLEOTIDE SEQUENCE [LARGE SCALE GENOMIC DNA]</scope>
</reference>
<organism evidence="2 3">
    <name type="scientific">Candidatus Zambryskibacteria bacterium RIFCSPLOWO2_01_FULL_35_19</name>
    <dbReference type="NCBI Taxonomy" id="1802757"/>
    <lineage>
        <taxon>Bacteria</taxon>
        <taxon>Candidatus Zambryskiibacteriota</taxon>
    </lineage>
</organism>
<dbReference type="Proteomes" id="UP000178404">
    <property type="component" value="Unassembled WGS sequence"/>
</dbReference>
<feature type="compositionally biased region" description="Basic and acidic residues" evidence="1">
    <location>
        <begin position="8"/>
        <end position="21"/>
    </location>
</feature>
<sequence length="87" mass="10262">MNFGKMFDFGEKRERERRENAGFDEQAIPPQVGENYISEEENAILAEIAIKRMRLESLISEIEQTGESHPEYPQLEAFREKLREMNN</sequence>
<accession>A0A1G2TVI7</accession>
<protein>
    <submittedName>
        <fullName evidence="2">Uncharacterized protein</fullName>
    </submittedName>
</protein>
<proteinExistence type="predicted"/>
<dbReference type="AlphaFoldDB" id="A0A1G2TVI7"/>
<name>A0A1G2TVI7_9BACT</name>
<dbReference type="EMBL" id="MHWA01000015">
    <property type="protein sequence ID" value="OHB01338.1"/>
    <property type="molecule type" value="Genomic_DNA"/>
</dbReference>
<evidence type="ECO:0000256" key="1">
    <source>
        <dbReference type="SAM" id="MobiDB-lite"/>
    </source>
</evidence>
<evidence type="ECO:0000313" key="2">
    <source>
        <dbReference type="EMBL" id="OHB01338.1"/>
    </source>
</evidence>
<gene>
    <name evidence="2" type="ORF">A3A90_00485</name>
</gene>